<keyword evidence="4" id="KW-1185">Reference proteome</keyword>
<dbReference type="Proteomes" id="UP001447188">
    <property type="component" value="Unassembled WGS sequence"/>
</dbReference>
<dbReference type="SUPFAM" id="SSF49870">
    <property type="entry name" value="Osmotin, thaumatin-like protein"/>
    <property type="match status" value="1"/>
</dbReference>
<dbReference type="InterPro" id="IPR037176">
    <property type="entry name" value="Osmotin/thaumatin-like_sf"/>
</dbReference>
<feature type="signal peptide" evidence="2">
    <location>
        <begin position="1"/>
        <end position="21"/>
    </location>
</feature>
<gene>
    <name evidence="3" type="ORF">Q9L58_000726</name>
</gene>
<dbReference type="PIRSF" id="PIRSF002703">
    <property type="entry name" value="Thaumatin"/>
    <property type="match status" value="1"/>
</dbReference>
<keyword evidence="1" id="KW-0472">Membrane</keyword>
<dbReference type="PROSITE" id="PS51367">
    <property type="entry name" value="THAUMATIN_2"/>
    <property type="match status" value="1"/>
</dbReference>
<keyword evidence="2" id="KW-0732">Signal</keyword>
<dbReference type="PANTHER" id="PTHR31048">
    <property type="entry name" value="OS03G0233200 PROTEIN"/>
    <property type="match status" value="1"/>
</dbReference>
<protein>
    <recommendedName>
        <fullName evidence="5">Osmotin, thaumatin-like protein</fullName>
    </recommendedName>
</protein>
<evidence type="ECO:0000256" key="1">
    <source>
        <dbReference type="SAM" id="Phobius"/>
    </source>
</evidence>
<keyword evidence="1" id="KW-1133">Transmembrane helix</keyword>
<dbReference type="EMBL" id="JBBBZM010000005">
    <property type="protein sequence ID" value="KAL0640168.1"/>
    <property type="molecule type" value="Genomic_DNA"/>
</dbReference>
<keyword evidence="1" id="KW-0812">Transmembrane</keyword>
<sequence>MRLQTRLPLPFLFLIPALASADSPPDTRTLLINNKCSHSIWPGVLSSSGNSTSAGFHLPAASNHSVTVSWDWIGRVWGRTNCTFDETTKLGTCLTGDCGGKLECALAGVPPTTLAEFTISGKDSQTFFDVSLVDGYDLDMAIVPEHDSADKPRKNNSPVCVMSTPEDNRAVTHWCPFDLLVFPPPKSPRNSVAFWYPDDHLQRPLLSPCLSACAKWNKPQDCCAGAWNDPKKCGPSLYSRKAKKVCPDAYSYAYDDLLSTFTVPTGKGFEITFCPGGVSSDLMANKEASGAAVVVVRGGVMAVVAAVVVVVVVMGGVL</sequence>
<dbReference type="SMART" id="SM00205">
    <property type="entry name" value="THN"/>
    <property type="match status" value="1"/>
</dbReference>
<dbReference type="Gene3D" id="2.60.110.10">
    <property type="entry name" value="Thaumatin"/>
    <property type="match status" value="1"/>
</dbReference>
<feature type="chain" id="PRO_5046658134" description="Osmotin, thaumatin-like protein" evidence="2">
    <location>
        <begin position="22"/>
        <end position="318"/>
    </location>
</feature>
<organism evidence="3 4">
    <name type="scientific">Discina gigas</name>
    <dbReference type="NCBI Taxonomy" id="1032678"/>
    <lineage>
        <taxon>Eukaryota</taxon>
        <taxon>Fungi</taxon>
        <taxon>Dikarya</taxon>
        <taxon>Ascomycota</taxon>
        <taxon>Pezizomycotina</taxon>
        <taxon>Pezizomycetes</taxon>
        <taxon>Pezizales</taxon>
        <taxon>Discinaceae</taxon>
        <taxon>Discina</taxon>
    </lineage>
</organism>
<dbReference type="PRINTS" id="PR00347">
    <property type="entry name" value="THAUMATIN"/>
</dbReference>
<dbReference type="InterPro" id="IPR001938">
    <property type="entry name" value="Thaumatin"/>
</dbReference>
<accession>A0ABR3GW35</accession>
<evidence type="ECO:0000256" key="2">
    <source>
        <dbReference type="SAM" id="SignalP"/>
    </source>
</evidence>
<feature type="transmembrane region" description="Helical" evidence="1">
    <location>
        <begin position="294"/>
        <end position="317"/>
    </location>
</feature>
<name>A0ABR3GW35_9PEZI</name>
<proteinExistence type="predicted"/>
<reference evidence="3 4" key="1">
    <citation type="submission" date="2024-02" db="EMBL/GenBank/DDBJ databases">
        <title>Discinaceae phylogenomics.</title>
        <authorList>
            <person name="Dirks A.C."/>
            <person name="James T.Y."/>
        </authorList>
    </citation>
    <scope>NUCLEOTIDE SEQUENCE [LARGE SCALE GENOMIC DNA]</scope>
    <source>
        <strain evidence="3 4">ACD0624</strain>
    </source>
</reference>
<evidence type="ECO:0008006" key="5">
    <source>
        <dbReference type="Google" id="ProtNLM"/>
    </source>
</evidence>
<comment type="caution">
    <text evidence="3">The sequence shown here is derived from an EMBL/GenBank/DDBJ whole genome shotgun (WGS) entry which is preliminary data.</text>
</comment>
<dbReference type="Pfam" id="PF00314">
    <property type="entry name" value="Thaumatin"/>
    <property type="match status" value="1"/>
</dbReference>
<evidence type="ECO:0000313" key="3">
    <source>
        <dbReference type="EMBL" id="KAL0640168.1"/>
    </source>
</evidence>
<evidence type="ECO:0000313" key="4">
    <source>
        <dbReference type="Proteomes" id="UP001447188"/>
    </source>
</evidence>